<organism evidence="2 3">
    <name type="scientific">Candidatus Roizmanbacteria bacterium GW2011_GWC2_35_12</name>
    <dbReference type="NCBI Taxonomy" id="1618485"/>
    <lineage>
        <taxon>Bacteria</taxon>
        <taxon>Candidatus Roizmaniibacteriota</taxon>
    </lineage>
</organism>
<name>A0A0G0BFR6_9BACT</name>
<sequence>MRIHNTKYYSERDREMIGASSSESSFLPERKKMFQNYRKVIKYAINLVNSERSKYIKGDLKSAFNLLNDSIEYICPEDETRHADLIKHREDVNKSASSLRDVLKQIKVEESLLNDHQMDLLVDYVAPLHDRGKYLVSFDGQIDSDHQILMGLLIRKVFALLDIDKKDIDFIAGVVGDHENVGKEIARQGFIDSSDPIERAKAIFLIFDVLTNAVDAEKITDKQILSLDSENLKRFADIIYRHTDPRQATTFYPDWAVYTVEDLAHILTIISQKYNLRLESGIFEVLFQNVAKGLQDLILQNNARRIENISTEKLSKFSRSVNVPIFPLFREDEETHIKELIEKINGLNERYETQEKELTINLLKSRLRSIVGSFFDPEYGTGYKLAKEASHETWGAVRKFFTDKNFGKFEDELDTDKGNNVGNVFLTASYLFEKINEKVTQDEWIKTVSKWHNQEGSITQKLNNNHLVYDFVMELAILVHNSYAYSKSDYNDLWSNTKDINMRQSFITTVAITNGLLEELYQTQIDNKEPDKLYAIKDEEDIEKLCLMNILTDPAKKSLIRIWDSIAKDKDPTANIFERAAKFVHKKWSSKKEYPITEYEDLNNREKEINRRSVAAQFNLLIEQVVFPSNSPQDLVDRLEDIIARIFINNNQLDNISDILERQARIGHAFWLIQILITKGLEEFKLNPERLRQLVLYDDLPNEKSSGIEHPALQGDDRLVVASSTLVFLTEFIEKILENYQGISLVVNDSIKKLVVEEGLVPKNNRFNWEE</sequence>
<proteinExistence type="predicted"/>
<comment type="caution">
    <text evidence="2">The sequence shown here is derived from an EMBL/GenBank/DDBJ whole genome shotgun (WGS) entry which is preliminary data.</text>
</comment>
<reference evidence="2 3" key="1">
    <citation type="journal article" date="2015" name="Nature">
        <title>rRNA introns, odd ribosomes, and small enigmatic genomes across a large radiation of phyla.</title>
        <authorList>
            <person name="Brown C.T."/>
            <person name="Hug L.A."/>
            <person name="Thomas B.C."/>
            <person name="Sharon I."/>
            <person name="Castelle C.J."/>
            <person name="Singh A."/>
            <person name="Wilkins M.J."/>
            <person name="Williams K.H."/>
            <person name="Banfield J.F."/>
        </authorList>
    </citation>
    <scope>NUCLEOTIDE SEQUENCE [LARGE SCALE GENOMIC DNA]</scope>
</reference>
<dbReference type="Proteomes" id="UP000034127">
    <property type="component" value="Unassembled WGS sequence"/>
</dbReference>
<protein>
    <submittedName>
        <fullName evidence="2">Uncharacterized protein</fullName>
    </submittedName>
</protein>
<gene>
    <name evidence="2" type="ORF">UR63_C0004G0011</name>
</gene>
<dbReference type="AlphaFoldDB" id="A0A0G0BFR6"/>
<dbReference type="EMBL" id="LBPX01000004">
    <property type="protein sequence ID" value="KKP68273.1"/>
    <property type="molecule type" value="Genomic_DNA"/>
</dbReference>
<accession>A0A0G0BFR6</accession>
<evidence type="ECO:0000313" key="3">
    <source>
        <dbReference type="Proteomes" id="UP000034127"/>
    </source>
</evidence>
<keyword evidence="1" id="KW-0175">Coiled coil</keyword>
<evidence type="ECO:0000313" key="2">
    <source>
        <dbReference type="EMBL" id="KKP68273.1"/>
    </source>
</evidence>
<feature type="coiled-coil region" evidence="1">
    <location>
        <begin position="330"/>
        <end position="357"/>
    </location>
</feature>
<evidence type="ECO:0000256" key="1">
    <source>
        <dbReference type="SAM" id="Coils"/>
    </source>
</evidence>